<dbReference type="EMBL" id="JAPDDT010000029">
    <property type="protein sequence ID" value="MCW1926551.1"/>
    <property type="molecule type" value="Genomic_DNA"/>
</dbReference>
<organism evidence="3 4">
    <name type="scientific">Luteolibacter arcticus</name>
    <dbReference type="NCBI Taxonomy" id="1581411"/>
    <lineage>
        <taxon>Bacteria</taxon>
        <taxon>Pseudomonadati</taxon>
        <taxon>Verrucomicrobiota</taxon>
        <taxon>Verrucomicrobiia</taxon>
        <taxon>Verrucomicrobiales</taxon>
        <taxon>Verrucomicrobiaceae</taxon>
        <taxon>Luteolibacter</taxon>
    </lineage>
</organism>
<evidence type="ECO:0000256" key="2">
    <source>
        <dbReference type="SAM" id="SignalP"/>
    </source>
</evidence>
<reference evidence="3 4" key="1">
    <citation type="submission" date="2022-10" db="EMBL/GenBank/DDBJ databases">
        <title>Luteolibacter arcticus strain CCTCC AB 2014275, whole genome shotgun sequencing project.</title>
        <authorList>
            <person name="Zhao G."/>
            <person name="Shen L."/>
        </authorList>
    </citation>
    <scope>NUCLEOTIDE SEQUENCE [LARGE SCALE GENOMIC DNA]</scope>
    <source>
        <strain evidence="3 4">CCTCC AB 2014275</strain>
    </source>
</reference>
<evidence type="ECO:0000313" key="4">
    <source>
        <dbReference type="Proteomes" id="UP001320876"/>
    </source>
</evidence>
<sequence>MSMNMSVNRALSCMVGLACAVIPSGSRAAEDNAATKKLREAEARVTKAENELKAAKEEYDRLSKVGTEEDPDDKPTMGEPEKDEKAITRISQYLTEEKKVKFQVRQSVRDSLKTANPATFSFTRTKDGKDVRSADLGVSFEQDICETDFAWGLLGEYHHLTKSRTKTDDRGVDSLFLGGSLDWNAFFIGEETQRIRGTLAYKRDKIYTGEGLITDVSLYPALPQYCIGNEFTLIPRVVTAVVEPVFGLQYEEGNGAKGFRDGDRISAKASLNLGLILLPEHLGNRLTLDNKLTFWEHFDTSGDYGRYDEQQWFLNSTLTYWFDTRSSKNKTDILQPDEQHIGLSAGLKWGDNPEEGQQDTDTMTLGISVKY</sequence>
<evidence type="ECO:0000256" key="1">
    <source>
        <dbReference type="SAM" id="MobiDB-lite"/>
    </source>
</evidence>
<evidence type="ECO:0008006" key="5">
    <source>
        <dbReference type="Google" id="ProtNLM"/>
    </source>
</evidence>
<gene>
    <name evidence="3" type="ORF">OKA05_28625</name>
</gene>
<feature type="signal peptide" evidence="2">
    <location>
        <begin position="1"/>
        <end position="28"/>
    </location>
</feature>
<dbReference type="RefSeq" id="WP_264490659.1">
    <property type="nucleotide sequence ID" value="NZ_JAPDDT010000029.1"/>
</dbReference>
<feature type="region of interest" description="Disordered" evidence="1">
    <location>
        <begin position="26"/>
        <end position="85"/>
    </location>
</feature>
<feature type="compositionally biased region" description="Basic and acidic residues" evidence="1">
    <location>
        <begin position="28"/>
        <end position="85"/>
    </location>
</feature>
<proteinExistence type="predicted"/>
<feature type="chain" id="PRO_5045406557" description="Autotransporter outer membrane beta-barrel domain-containing protein" evidence="2">
    <location>
        <begin position="29"/>
        <end position="371"/>
    </location>
</feature>
<keyword evidence="2" id="KW-0732">Signal</keyword>
<evidence type="ECO:0000313" key="3">
    <source>
        <dbReference type="EMBL" id="MCW1926551.1"/>
    </source>
</evidence>
<accession>A0ABT3GSQ6</accession>
<dbReference type="Proteomes" id="UP001320876">
    <property type="component" value="Unassembled WGS sequence"/>
</dbReference>
<comment type="caution">
    <text evidence="3">The sequence shown here is derived from an EMBL/GenBank/DDBJ whole genome shotgun (WGS) entry which is preliminary data.</text>
</comment>
<keyword evidence="4" id="KW-1185">Reference proteome</keyword>
<protein>
    <recommendedName>
        <fullName evidence="5">Autotransporter outer membrane beta-barrel domain-containing protein</fullName>
    </recommendedName>
</protein>
<name>A0ABT3GSQ6_9BACT</name>